<dbReference type="Proteomes" id="UP000266389">
    <property type="component" value="Unassembled WGS sequence"/>
</dbReference>
<comment type="caution">
    <text evidence="3">The sequence shown here is derived from an EMBL/GenBank/DDBJ whole genome shotgun (WGS) entry which is preliminary data.</text>
</comment>
<dbReference type="AlphaFoldDB" id="A0A395LXJ2"/>
<dbReference type="GO" id="GO:0016887">
    <property type="term" value="F:ATP hydrolysis activity"/>
    <property type="evidence" value="ECO:0007669"/>
    <property type="project" value="InterPro"/>
</dbReference>
<organism evidence="3 4">
    <name type="scientific">Candidatus Thermochlorobacter aerophilus</name>
    <dbReference type="NCBI Taxonomy" id="1868324"/>
    <lineage>
        <taxon>Bacteria</taxon>
        <taxon>Pseudomonadati</taxon>
        <taxon>Chlorobiota</taxon>
        <taxon>Chlorobiia</taxon>
        <taxon>Chlorobiales</taxon>
        <taxon>Candidatus Thermochlorobacteriaceae</taxon>
        <taxon>Candidatus Thermochlorobacter</taxon>
    </lineage>
</organism>
<name>A0A395LXJ2_9BACT</name>
<protein>
    <submittedName>
        <fullName evidence="3">Cell division protein ZapE</fullName>
    </submittedName>
</protein>
<dbReference type="GO" id="GO:0005524">
    <property type="term" value="F:ATP binding"/>
    <property type="evidence" value="ECO:0007669"/>
    <property type="project" value="UniProtKB-KW"/>
</dbReference>
<dbReference type="InterPro" id="IPR027417">
    <property type="entry name" value="P-loop_NTPase"/>
</dbReference>
<sequence>MSHRTTSTISVFSLDNFKPELNIKKLSQKLVPPPRFAQATLDTYIPDHAHPSQHAAKEYLRNFVQQLNRRRNGLEKFFKSFASPSVLGLYLDGVFGVGKTHLLAGVHSAFEGKKFYLSFTELMYLIGYLGLARAAEELGTAHLIAIDEFELDDPGNTTMAIGFLQRMFARNIVVVTTSNTPPSRLGEGRFAVQDFQREIAMLSSHFHVIKIDGSDYRQRHAVQTSAHSTWHLPNVRKLFLDYHVAAGRKKAYFTADELFQLLRQFHPMHYLELAETLGAVFIERLSPITDQFDALRFVYFVDKLYDHQSKFFASATVPIEELFPKEFYKSAYAKKYLRCLSRLREMCTFA</sequence>
<dbReference type="Gene3D" id="3.40.50.300">
    <property type="entry name" value="P-loop containing nucleotide triphosphate hydrolases"/>
    <property type="match status" value="1"/>
</dbReference>
<dbReference type="PANTHER" id="PTHR12169">
    <property type="entry name" value="ATPASE N2B"/>
    <property type="match status" value="1"/>
</dbReference>
<dbReference type="EMBL" id="PHFL01000067">
    <property type="protein sequence ID" value="RFM23282.1"/>
    <property type="molecule type" value="Genomic_DNA"/>
</dbReference>
<dbReference type="Pfam" id="PF03969">
    <property type="entry name" value="AFG1_ATPase"/>
    <property type="match status" value="2"/>
</dbReference>
<evidence type="ECO:0000313" key="4">
    <source>
        <dbReference type="Proteomes" id="UP000266389"/>
    </source>
</evidence>
<keyword evidence="2" id="KW-0067">ATP-binding</keyword>
<dbReference type="GO" id="GO:0051301">
    <property type="term" value="P:cell division"/>
    <property type="evidence" value="ECO:0007669"/>
    <property type="project" value="UniProtKB-KW"/>
</dbReference>
<keyword evidence="3" id="KW-0131">Cell cycle</keyword>
<keyword evidence="1" id="KW-0547">Nucleotide-binding</keyword>
<dbReference type="SUPFAM" id="SSF52540">
    <property type="entry name" value="P-loop containing nucleoside triphosphate hydrolases"/>
    <property type="match status" value="1"/>
</dbReference>
<proteinExistence type="predicted"/>
<dbReference type="NCBIfam" id="NF040713">
    <property type="entry name" value="ZapE"/>
    <property type="match status" value="1"/>
</dbReference>
<evidence type="ECO:0000256" key="2">
    <source>
        <dbReference type="ARBA" id="ARBA00022840"/>
    </source>
</evidence>
<dbReference type="InterPro" id="IPR005654">
    <property type="entry name" value="ATPase_AFG1-like"/>
</dbReference>
<gene>
    <name evidence="3" type="primary">zapE</name>
    <name evidence="3" type="ORF">D0433_11450</name>
</gene>
<evidence type="ECO:0000313" key="3">
    <source>
        <dbReference type="EMBL" id="RFM23282.1"/>
    </source>
</evidence>
<accession>A0A395LXJ2</accession>
<keyword evidence="3" id="KW-0132">Cell division</keyword>
<dbReference type="PANTHER" id="PTHR12169:SF6">
    <property type="entry name" value="AFG1-LIKE ATPASE"/>
    <property type="match status" value="1"/>
</dbReference>
<reference evidence="3 4" key="1">
    <citation type="journal article" date="2011" name="ISME J.">
        <title>Community ecology of hot spring cyanobacterial mats: predominant populations and their functional potential.</title>
        <authorList>
            <person name="Klatt C.G."/>
            <person name="Wood J.M."/>
            <person name="Rusch D.B."/>
            <person name="Bateson M.M."/>
            <person name="Hamamura N."/>
            <person name="Heidelberg J.F."/>
            <person name="Grossman A.R."/>
            <person name="Bhaya D."/>
            <person name="Cohan F.M."/>
            <person name="Kuhl M."/>
            <person name="Bryant D.A."/>
            <person name="Ward D.M."/>
        </authorList>
    </citation>
    <scope>NUCLEOTIDE SEQUENCE [LARGE SCALE GENOMIC DNA]</scope>
    <source>
        <strain evidence="3">OS</strain>
    </source>
</reference>
<dbReference type="GO" id="GO:0005737">
    <property type="term" value="C:cytoplasm"/>
    <property type="evidence" value="ECO:0007669"/>
    <property type="project" value="TreeGrafter"/>
</dbReference>
<evidence type="ECO:0000256" key="1">
    <source>
        <dbReference type="ARBA" id="ARBA00022741"/>
    </source>
</evidence>